<keyword evidence="1" id="KW-0732">Signal</keyword>
<dbReference type="InterPro" id="IPR017756">
    <property type="entry name" value="TM_Gly-Cys-Arg_CS"/>
</dbReference>
<dbReference type="EMBL" id="JBBUTI010000002">
    <property type="protein sequence ID" value="MEK8045325.1"/>
    <property type="molecule type" value="Genomic_DNA"/>
</dbReference>
<comment type="caution">
    <text evidence="3">The sequence shown here is derived from an EMBL/GenBank/DDBJ whole genome shotgun (WGS) entry which is preliminary data.</text>
</comment>
<feature type="signal peptide" evidence="1">
    <location>
        <begin position="1"/>
        <end position="28"/>
    </location>
</feature>
<feature type="chain" id="PRO_5046159770" evidence="1">
    <location>
        <begin position="29"/>
        <end position="216"/>
    </location>
</feature>
<organism evidence="3 4">
    <name type="scientific">Ideonella margarita</name>
    <dbReference type="NCBI Taxonomy" id="2984191"/>
    <lineage>
        <taxon>Bacteria</taxon>
        <taxon>Pseudomonadati</taxon>
        <taxon>Pseudomonadota</taxon>
        <taxon>Betaproteobacteria</taxon>
        <taxon>Burkholderiales</taxon>
        <taxon>Sphaerotilaceae</taxon>
        <taxon>Ideonella</taxon>
    </lineage>
</organism>
<gene>
    <name evidence="3" type="ORF">AACH00_03070</name>
</gene>
<dbReference type="NCBIfam" id="TIGR02595">
    <property type="entry name" value="PEP_CTERM"/>
    <property type="match status" value="1"/>
</dbReference>
<sequence>MTKTTNNMIKRSLVLLMAAAGLCGQAQADVVNGNFSDGLNGWSVLGSANLNGNQLWLDTVDPLAVDAGTLASAAGLSGALALDTAAGEAYEGSLLTQSFNTQAAGQLRFKWQFGTQETAGADAAFHDYAFVVVDGNLHRLASVADGNTGWQSFNLALGAGKHQVSFGVVDLGDFTADSRVGLSSVQISPVPEPSSIALMLAGLGALGWRGRRNRRA</sequence>
<evidence type="ECO:0000259" key="2">
    <source>
        <dbReference type="Pfam" id="PF07589"/>
    </source>
</evidence>
<feature type="domain" description="Ice-binding protein C-terminal" evidence="2">
    <location>
        <begin position="189"/>
        <end position="214"/>
    </location>
</feature>
<proteinExistence type="predicted"/>
<dbReference type="Proteomes" id="UP001379945">
    <property type="component" value="Unassembled WGS sequence"/>
</dbReference>
<evidence type="ECO:0000256" key="1">
    <source>
        <dbReference type="SAM" id="SignalP"/>
    </source>
</evidence>
<keyword evidence="4" id="KW-1185">Reference proteome</keyword>
<dbReference type="Pfam" id="PF07589">
    <property type="entry name" value="PEP-CTERM"/>
    <property type="match status" value="1"/>
</dbReference>
<accession>A0ABU9C0E6</accession>
<evidence type="ECO:0000313" key="3">
    <source>
        <dbReference type="EMBL" id="MEK8045325.1"/>
    </source>
</evidence>
<dbReference type="RefSeq" id="WP_341397491.1">
    <property type="nucleotide sequence ID" value="NZ_JBBUTI010000002.1"/>
</dbReference>
<reference evidence="3 4" key="1">
    <citation type="submission" date="2024-04" db="EMBL/GenBank/DDBJ databases">
        <title>Novel species of the genus Ideonella isolated from streams.</title>
        <authorList>
            <person name="Lu H."/>
        </authorList>
    </citation>
    <scope>NUCLEOTIDE SEQUENCE [LARGE SCALE GENOMIC DNA]</scope>
    <source>
        <strain evidence="3 4">LYT19W</strain>
    </source>
</reference>
<dbReference type="NCBIfam" id="TIGR03382">
    <property type="entry name" value="GC_trans_RRR"/>
    <property type="match status" value="1"/>
</dbReference>
<evidence type="ECO:0000313" key="4">
    <source>
        <dbReference type="Proteomes" id="UP001379945"/>
    </source>
</evidence>
<name>A0ABU9C0E6_9BURK</name>
<dbReference type="InterPro" id="IPR013424">
    <property type="entry name" value="Ice-binding_C"/>
</dbReference>
<protein>
    <submittedName>
        <fullName evidence="3">PEP-CTERM sorting domain-containing protein</fullName>
    </submittedName>
</protein>